<evidence type="ECO:0000313" key="6">
    <source>
        <dbReference type="Proteomes" id="UP000007267"/>
    </source>
</evidence>
<dbReference type="Ensembl" id="ENSPSIT00000004782.1">
    <property type="protein sequence ID" value="ENSPSIP00000004755.1"/>
    <property type="gene ID" value="ENSPSIG00000004441.1"/>
</dbReference>
<dbReference type="InterPro" id="IPR011989">
    <property type="entry name" value="ARM-like"/>
</dbReference>
<feature type="region of interest" description="Disordered" evidence="2">
    <location>
        <begin position="347"/>
        <end position="372"/>
    </location>
</feature>
<feature type="region of interest" description="Disordered" evidence="2">
    <location>
        <begin position="267"/>
        <end position="327"/>
    </location>
</feature>
<name>K7F9P5_PELSI</name>
<feature type="region of interest" description="Disordered" evidence="2">
    <location>
        <begin position="612"/>
        <end position="631"/>
    </location>
</feature>
<dbReference type="InterPro" id="IPR016024">
    <property type="entry name" value="ARM-type_fold"/>
</dbReference>
<dbReference type="GO" id="GO:0005737">
    <property type="term" value="C:cytoplasm"/>
    <property type="evidence" value="ECO:0007669"/>
    <property type="project" value="TreeGrafter"/>
</dbReference>
<evidence type="ECO:0008006" key="7">
    <source>
        <dbReference type="Google" id="ProtNLM"/>
    </source>
</evidence>
<feature type="compositionally biased region" description="Low complexity" evidence="2">
    <location>
        <begin position="405"/>
        <end position="418"/>
    </location>
</feature>
<dbReference type="EMBL" id="AGCU01159027">
    <property type="status" value="NOT_ANNOTATED_CDS"/>
    <property type="molecule type" value="Genomic_DNA"/>
</dbReference>
<dbReference type="eggNOG" id="KOG1925">
    <property type="taxonomic scope" value="Eukaryota"/>
</dbReference>
<sequence length="889" mass="95807">MQLEDCTLQLSPSGQYLDLDLSLLEQKDELEGFYEEISKGRRPTIILRTQLSVRVNAILGEAGNYGGPLLHSPLFSGKQWTQEDKDLVPEFVNSEGLTCLIKVGAEADQNYQHYILRALSQIMLFVDGMLGVIEHNETVQWFYTLCGSMYRLVVKTALKLLLVFVEYTEANAQLLIQAVNTVDQAQGACPWANLVAILDERNGADTELLVFAMMLINKPGAAVERAGLTACLEQQGMEGIVQRHTQGKGLDPDLKQQFAIYEVSALASRAPPPPPPGGGRCQSRDPSLPPAHCSAGCAPGQRRRAGEPALLPDSPRSPRPPPTGTCVDLHVPHPPELWLQQRSPVTSCRSRPCDRRGTAEVEGGGPAPSRALPLAGWGAAMREKGRAQSRGGRHQYSHTGMLARGQAAAGASSIPSAGVSTRRSRWPSSPPQESADPCSSISSDEGLTRDALCAKSRAEPARDPACQPELQGLESTRPRGKAPAGQVSVRPQARVEAEASAPSGERALLTPFRKDAEFPWDRLESGPLLLKVKDLDFSDLGEEEDFDALEQGPFFKGGTIPPQGGEEGGVRMSPLPRPRWPLPCCGGGAESPRGLQGMPAAPAVLEGCAASRGSTGPESITSPAGLTKGSRCPGSWVQGKVARGACLLSQRRFSQQISWRRAPGRVRGSPHAPHLPFSPFPSFQKAADGKKCTEVLDPKRSNAINIGLTVLPPAHVIKTAILNFDEFAISKEGIEKILTMVPTEEEKQKIQEAQLANPDVPLGSAEQFLLTLASINELTAAGRPLTAAAPSPTQEIAEPLFDLKLGMDQLAQNQTFRCILATLLAMGNFLNGSQSRGFELSYLEKVSEVKDTVHRQSLLHHLCHAVVERFPQSSDLYSEIAAITRSAKV</sequence>
<dbReference type="Pfam" id="PF18382">
    <property type="entry name" value="Formin_GBD_N"/>
    <property type="match status" value="1"/>
</dbReference>
<evidence type="ECO:0000256" key="2">
    <source>
        <dbReference type="SAM" id="MobiDB-lite"/>
    </source>
</evidence>
<feature type="domain" description="GBD/FH3" evidence="3">
    <location>
        <begin position="1"/>
        <end position="350"/>
    </location>
</feature>
<accession>K7F9P5</accession>
<dbReference type="Proteomes" id="UP000007267">
    <property type="component" value="Unassembled WGS sequence"/>
</dbReference>
<evidence type="ECO:0000259" key="3">
    <source>
        <dbReference type="PROSITE" id="PS51232"/>
    </source>
</evidence>
<reference evidence="5" key="3">
    <citation type="submission" date="2025-08" db="UniProtKB">
        <authorList>
            <consortium name="Ensembl"/>
        </authorList>
    </citation>
    <scope>IDENTIFICATION</scope>
</reference>
<evidence type="ECO:0000256" key="1">
    <source>
        <dbReference type="ARBA" id="ARBA00023203"/>
    </source>
</evidence>
<dbReference type="InterPro" id="IPR042201">
    <property type="entry name" value="FH2_Formin_sf"/>
</dbReference>
<dbReference type="EMBL" id="AGCU01159025">
    <property type="status" value="NOT_ANNOTATED_CDS"/>
    <property type="molecule type" value="Genomic_DNA"/>
</dbReference>
<keyword evidence="6" id="KW-1185">Reference proteome</keyword>
<dbReference type="Gene3D" id="1.25.10.10">
    <property type="entry name" value="Leucine-rich Repeat Variant"/>
    <property type="match status" value="1"/>
</dbReference>
<reference evidence="6" key="1">
    <citation type="submission" date="2011-10" db="EMBL/GenBank/DDBJ databases">
        <authorList>
            <consortium name="Soft-shell Turtle Genome Consortium"/>
        </authorList>
    </citation>
    <scope>NUCLEOTIDE SEQUENCE [LARGE SCALE GENOMIC DNA]</scope>
    <source>
        <strain evidence="6">Daiwa-1</strain>
    </source>
</reference>
<dbReference type="SUPFAM" id="SSF48371">
    <property type="entry name" value="ARM repeat"/>
    <property type="match status" value="1"/>
</dbReference>
<proteinExistence type="predicted"/>
<evidence type="ECO:0000259" key="4">
    <source>
        <dbReference type="PROSITE" id="PS51444"/>
    </source>
</evidence>
<dbReference type="InterPro" id="IPR056771">
    <property type="entry name" value="FH3_FHOD1-3-like"/>
</dbReference>
<dbReference type="EMBL" id="AGCU01159031">
    <property type="status" value="NOT_ANNOTATED_CDS"/>
    <property type="molecule type" value="Genomic_DNA"/>
</dbReference>
<dbReference type="EMBL" id="AGCU01159026">
    <property type="status" value="NOT_ANNOTATED_CDS"/>
    <property type="molecule type" value="Genomic_DNA"/>
</dbReference>
<dbReference type="InterPro" id="IPR014768">
    <property type="entry name" value="GBD/FH3_dom"/>
</dbReference>
<dbReference type="Pfam" id="PF02181">
    <property type="entry name" value="FH2"/>
    <property type="match status" value="1"/>
</dbReference>
<dbReference type="GO" id="GO:0030866">
    <property type="term" value="P:cortical actin cytoskeleton organization"/>
    <property type="evidence" value="ECO:0007669"/>
    <property type="project" value="TreeGrafter"/>
</dbReference>
<feature type="compositionally biased region" description="Polar residues" evidence="2">
    <location>
        <begin position="612"/>
        <end position="624"/>
    </location>
</feature>
<protein>
    <recommendedName>
        <fullName evidence="7">FH1/FH2 domain-containing protein 1</fullName>
    </recommendedName>
</protein>
<dbReference type="PANTHER" id="PTHR45920:SF2">
    <property type="entry name" value="FH1_FH2 DOMAIN-CONTAINING PROTEIN 1"/>
    <property type="match status" value="1"/>
</dbReference>
<dbReference type="GO" id="GO:0051015">
    <property type="term" value="F:actin filament binding"/>
    <property type="evidence" value="ECO:0007669"/>
    <property type="project" value="TreeGrafter"/>
</dbReference>
<keyword evidence="1" id="KW-0009">Actin-binding</keyword>
<dbReference type="Gene3D" id="1.20.58.2220">
    <property type="entry name" value="Formin, FH2 domain"/>
    <property type="match status" value="1"/>
</dbReference>
<dbReference type="AlphaFoldDB" id="K7F9P5"/>
<reference evidence="5" key="4">
    <citation type="submission" date="2025-09" db="UniProtKB">
        <authorList>
            <consortium name="Ensembl"/>
        </authorList>
    </citation>
    <scope>IDENTIFICATION</scope>
</reference>
<dbReference type="PROSITE" id="PS51444">
    <property type="entry name" value="FH2"/>
    <property type="match status" value="1"/>
</dbReference>
<organism evidence="5 6">
    <name type="scientific">Pelodiscus sinensis</name>
    <name type="common">Chinese softshell turtle</name>
    <name type="synonym">Trionyx sinensis</name>
    <dbReference type="NCBI Taxonomy" id="13735"/>
    <lineage>
        <taxon>Eukaryota</taxon>
        <taxon>Metazoa</taxon>
        <taxon>Chordata</taxon>
        <taxon>Craniata</taxon>
        <taxon>Vertebrata</taxon>
        <taxon>Euteleostomi</taxon>
        <taxon>Archelosauria</taxon>
        <taxon>Testudinata</taxon>
        <taxon>Testudines</taxon>
        <taxon>Cryptodira</taxon>
        <taxon>Trionychia</taxon>
        <taxon>Trionychidae</taxon>
        <taxon>Pelodiscus</taxon>
    </lineage>
</organism>
<dbReference type="GeneTree" id="ENSGT00940000160212"/>
<dbReference type="PROSITE" id="PS51232">
    <property type="entry name" value="GBD_FH3"/>
    <property type="match status" value="1"/>
</dbReference>
<dbReference type="EMBL" id="AGCU01159028">
    <property type="status" value="NOT_ANNOTATED_CDS"/>
    <property type="molecule type" value="Genomic_DNA"/>
</dbReference>
<dbReference type="SUPFAM" id="SSF101447">
    <property type="entry name" value="Formin homology 2 domain (FH2 domain)"/>
    <property type="match status" value="1"/>
</dbReference>
<feature type="region of interest" description="Disordered" evidence="2">
    <location>
        <begin position="402"/>
        <end position="508"/>
    </location>
</feature>
<evidence type="ECO:0000313" key="5">
    <source>
        <dbReference type="Ensembl" id="ENSPSIP00000004755.1"/>
    </source>
</evidence>
<dbReference type="PANTHER" id="PTHR45920">
    <property type="entry name" value="FORMIN HOMOLOGY 2 DOMAIN CONTAINING, ISOFORM I"/>
    <property type="match status" value="1"/>
</dbReference>
<dbReference type="Pfam" id="PF24959">
    <property type="entry name" value="FH3_FHOD1-3"/>
    <property type="match status" value="1"/>
</dbReference>
<dbReference type="InterPro" id="IPR015425">
    <property type="entry name" value="FH2_Formin"/>
</dbReference>
<dbReference type="EMBL" id="AGCU01159029">
    <property type="status" value="NOT_ANNOTATED_CDS"/>
    <property type="molecule type" value="Genomic_DNA"/>
</dbReference>
<dbReference type="InterPro" id="IPR041387">
    <property type="entry name" value="FHOD1_GBD_N"/>
</dbReference>
<feature type="domain" description="FH2" evidence="4">
    <location>
        <begin position="629"/>
        <end position="889"/>
    </location>
</feature>
<dbReference type="EMBL" id="AGCU01159030">
    <property type="status" value="NOT_ANNOTATED_CDS"/>
    <property type="molecule type" value="Genomic_DNA"/>
</dbReference>
<dbReference type="EMBL" id="AGCU01159032">
    <property type="status" value="NOT_ANNOTATED_CDS"/>
    <property type="molecule type" value="Genomic_DNA"/>
</dbReference>
<dbReference type="EMBL" id="AGCU01159024">
    <property type="status" value="NOT_ANNOTATED_CDS"/>
    <property type="molecule type" value="Genomic_DNA"/>
</dbReference>
<dbReference type="GO" id="GO:0005856">
    <property type="term" value="C:cytoskeleton"/>
    <property type="evidence" value="ECO:0007669"/>
    <property type="project" value="TreeGrafter"/>
</dbReference>
<reference evidence="6" key="2">
    <citation type="journal article" date="2013" name="Nat. Genet.">
        <title>The draft genomes of soft-shell turtle and green sea turtle yield insights into the development and evolution of the turtle-specific body plan.</title>
        <authorList>
            <person name="Wang Z."/>
            <person name="Pascual-Anaya J."/>
            <person name="Zadissa A."/>
            <person name="Li W."/>
            <person name="Niimura Y."/>
            <person name="Huang Z."/>
            <person name="Li C."/>
            <person name="White S."/>
            <person name="Xiong Z."/>
            <person name="Fang D."/>
            <person name="Wang B."/>
            <person name="Ming Y."/>
            <person name="Chen Y."/>
            <person name="Zheng Y."/>
            <person name="Kuraku S."/>
            <person name="Pignatelli M."/>
            <person name="Herrero J."/>
            <person name="Beal K."/>
            <person name="Nozawa M."/>
            <person name="Li Q."/>
            <person name="Wang J."/>
            <person name="Zhang H."/>
            <person name="Yu L."/>
            <person name="Shigenobu S."/>
            <person name="Wang J."/>
            <person name="Liu J."/>
            <person name="Flicek P."/>
            <person name="Searle S."/>
            <person name="Wang J."/>
            <person name="Kuratani S."/>
            <person name="Yin Y."/>
            <person name="Aken B."/>
            <person name="Zhang G."/>
            <person name="Irie N."/>
        </authorList>
    </citation>
    <scope>NUCLEOTIDE SEQUENCE [LARGE SCALE GENOMIC DNA]</scope>
    <source>
        <strain evidence="6">Daiwa-1</strain>
    </source>
</reference>
<dbReference type="EMBL" id="AGCU01159033">
    <property type="status" value="NOT_ANNOTATED_CDS"/>
    <property type="molecule type" value="Genomic_DNA"/>
</dbReference>